<organism evidence="4">
    <name type="scientific">freshwater metagenome</name>
    <dbReference type="NCBI Taxonomy" id="449393"/>
    <lineage>
        <taxon>unclassified sequences</taxon>
        <taxon>metagenomes</taxon>
        <taxon>ecological metagenomes</taxon>
    </lineage>
</organism>
<evidence type="ECO:0000256" key="1">
    <source>
        <dbReference type="SAM" id="MobiDB-lite"/>
    </source>
</evidence>
<feature type="transmembrane region" description="Helical" evidence="2">
    <location>
        <begin position="337"/>
        <end position="357"/>
    </location>
</feature>
<gene>
    <name evidence="4" type="ORF">UFOPK3662_02783</name>
</gene>
<dbReference type="AlphaFoldDB" id="A0A6J7KGP1"/>
<feature type="transmembrane region" description="Helical" evidence="2">
    <location>
        <begin position="18"/>
        <end position="40"/>
    </location>
</feature>
<protein>
    <submittedName>
        <fullName evidence="4">Unannotated protein</fullName>
    </submittedName>
</protein>
<evidence type="ECO:0000259" key="3">
    <source>
        <dbReference type="PROSITE" id="PS50850"/>
    </source>
</evidence>
<reference evidence="4" key="1">
    <citation type="submission" date="2020-05" db="EMBL/GenBank/DDBJ databases">
        <authorList>
            <person name="Chiriac C."/>
            <person name="Salcher M."/>
            <person name="Ghai R."/>
            <person name="Kavagutti S V."/>
        </authorList>
    </citation>
    <scope>NUCLEOTIDE SEQUENCE</scope>
</reference>
<dbReference type="PANTHER" id="PTHR23542">
    <property type="match status" value="1"/>
</dbReference>
<keyword evidence="2" id="KW-0812">Transmembrane</keyword>
<dbReference type="PROSITE" id="PS50850">
    <property type="entry name" value="MFS"/>
    <property type="match status" value="1"/>
</dbReference>
<dbReference type="InterPro" id="IPR036259">
    <property type="entry name" value="MFS_trans_sf"/>
</dbReference>
<dbReference type="PANTHER" id="PTHR23542:SF1">
    <property type="entry name" value="MAJOR FACILITATOR SUPERFAMILY (MFS) PROFILE DOMAIN-CONTAINING PROTEIN"/>
    <property type="match status" value="1"/>
</dbReference>
<name>A0A6J7KGP1_9ZZZZ</name>
<sequence>MTPLASYRRLLQIAGPTYVLVAFVGRLPLAMSQLGTLLLVSTASGSYGLGGLSAGALAVANAVGAPVAGTLADRFGQRPVVLAQSLLGATGLVLLVTAVGNDSGNGTVVLAAAATGLLLPQVGPLARVRWRPLTRATGGHQRRLVDAAFSYEGAADEASFAIGPALVGLSVAAVSPSGALLLAAALLAVFGSAFALDPSARLTHAEERPAGTGRLVTPAYAVLVGAQLSIGMLFGATQTGATVLATDAGTPGVAGLVHATLGVGSAVAGLATAYVPERIGHERRALVAAWALLVLSLPLLAVGSLATATVSVLFLGVAVAPYMIAVFSLAERVVPAARVGAAMTMLASATGLGYALGSSLAGRLADSSGATAAFGVTVGATVLAVVLMTSQQRRLRTATAAAEAAQPPAPSEEPELQGASGPGVSSRK</sequence>
<dbReference type="Pfam" id="PF07690">
    <property type="entry name" value="MFS_1"/>
    <property type="match status" value="1"/>
</dbReference>
<keyword evidence="2" id="KW-1133">Transmembrane helix</keyword>
<dbReference type="EMBL" id="CAFBMW010000026">
    <property type="protein sequence ID" value="CAB4954645.1"/>
    <property type="molecule type" value="Genomic_DNA"/>
</dbReference>
<evidence type="ECO:0000313" key="4">
    <source>
        <dbReference type="EMBL" id="CAB4954645.1"/>
    </source>
</evidence>
<dbReference type="InterPro" id="IPR011701">
    <property type="entry name" value="MFS"/>
</dbReference>
<dbReference type="InterPro" id="IPR020846">
    <property type="entry name" value="MFS_dom"/>
</dbReference>
<keyword evidence="2" id="KW-0472">Membrane</keyword>
<feature type="transmembrane region" description="Helical" evidence="2">
    <location>
        <begin position="369"/>
        <end position="388"/>
    </location>
</feature>
<feature type="compositionally biased region" description="Low complexity" evidence="1">
    <location>
        <begin position="397"/>
        <end position="406"/>
    </location>
</feature>
<feature type="region of interest" description="Disordered" evidence="1">
    <location>
        <begin position="397"/>
        <end position="428"/>
    </location>
</feature>
<dbReference type="Gene3D" id="1.20.1250.20">
    <property type="entry name" value="MFS general substrate transporter like domains"/>
    <property type="match status" value="2"/>
</dbReference>
<feature type="transmembrane region" description="Helical" evidence="2">
    <location>
        <begin position="46"/>
        <end position="68"/>
    </location>
</feature>
<feature type="transmembrane region" description="Helical" evidence="2">
    <location>
        <begin position="217"/>
        <end position="236"/>
    </location>
</feature>
<feature type="transmembrane region" description="Helical" evidence="2">
    <location>
        <begin position="312"/>
        <end position="330"/>
    </location>
</feature>
<feature type="domain" description="Major facilitator superfamily (MFS) profile" evidence="3">
    <location>
        <begin position="215"/>
        <end position="428"/>
    </location>
</feature>
<feature type="transmembrane region" description="Helical" evidence="2">
    <location>
        <begin position="287"/>
        <end position="306"/>
    </location>
</feature>
<dbReference type="SUPFAM" id="SSF103473">
    <property type="entry name" value="MFS general substrate transporter"/>
    <property type="match status" value="1"/>
</dbReference>
<proteinExistence type="predicted"/>
<feature type="transmembrane region" description="Helical" evidence="2">
    <location>
        <begin position="80"/>
        <end position="100"/>
    </location>
</feature>
<accession>A0A6J7KGP1</accession>
<evidence type="ECO:0000256" key="2">
    <source>
        <dbReference type="SAM" id="Phobius"/>
    </source>
</evidence>
<feature type="transmembrane region" description="Helical" evidence="2">
    <location>
        <begin position="256"/>
        <end position="275"/>
    </location>
</feature>
<feature type="transmembrane region" description="Helical" evidence="2">
    <location>
        <begin position="178"/>
        <end position="196"/>
    </location>
</feature>
<dbReference type="GO" id="GO:0022857">
    <property type="term" value="F:transmembrane transporter activity"/>
    <property type="evidence" value="ECO:0007669"/>
    <property type="project" value="InterPro"/>
</dbReference>